<reference evidence="2" key="1">
    <citation type="journal article" date="2020" name="Stud. Mycol.">
        <title>101 Dothideomycetes genomes: a test case for predicting lifestyles and emergence of pathogens.</title>
        <authorList>
            <person name="Haridas S."/>
            <person name="Albert R."/>
            <person name="Binder M."/>
            <person name="Bloem J."/>
            <person name="Labutti K."/>
            <person name="Salamov A."/>
            <person name="Andreopoulos B."/>
            <person name="Baker S."/>
            <person name="Barry K."/>
            <person name="Bills G."/>
            <person name="Bluhm B."/>
            <person name="Cannon C."/>
            <person name="Castanera R."/>
            <person name="Culley D."/>
            <person name="Daum C."/>
            <person name="Ezra D."/>
            <person name="Gonzalez J."/>
            <person name="Henrissat B."/>
            <person name="Kuo A."/>
            <person name="Liang C."/>
            <person name="Lipzen A."/>
            <person name="Lutzoni F."/>
            <person name="Magnuson J."/>
            <person name="Mondo S."/>
            <person name="Nolan M."/>
            <person name="Ohm R."/>
            <person name="Pangilinan J."/>
            <person name="Park H.-J."/>
            <person name="Ramirez L."/>
            <person name="Alfaro M."/>
            <person name="Sun H."/>
            <person name="Tritt A."/>
            <person name="Yoshinaga Y."/>
            <person name="Zwiers L.-H."/>
            <person name="Turgeon B."/>
            <person name="Goodwin S."/>
            <person name="Spatafora J."/>
            <person name="Crous P."/>
            <person name="Grigoriev I."/>
        </authorList>
    </citation>
    <scope>NUCLEOTIDE SEQUENCE</scope>
    <source>
        <strain evidence="2">CBS 109.77</strain>
    </source>
</reference>
<feature type="transmembrane region" description="Helical" evidence="1">
    <location>
        <begin position="266"/>
        <end position="290"/>
    </location>
</feature>
<accession>A0A6A6XDL0</accession>
<dbReference type="EMBL" id="MU001886">
    <property type="protein sequence ID" value="KAF2794579.1"/>
    <property type="molecule type" value="Genomic_DNA"/>
</dbReference>
<evidence type="ECO:0000313" key="2">
    <source>
        <dbReference type="EMBL" id="KAF2794579.1"/>
    </source>
</evidence>
<dbReference type="AlphaFoldDB" id="A0A6A6XDL0"/>
<organism evidence="2 3">
    <name type="scientific">Melanomma pulvis-pyrius CBS 109.77</name>
    <dbReference type="NCBI Taxonomy" id="1314802"/>
    <lineage>
        <taxon>Eukaryota</taxon>
        <taxon>Fungi</taxon>
        <taxon>Dikarya</taxon>
        <taxon>Ascomycota</taxon>
        <taxon>Pezizomycotina</taxon>
        <taxon>Dothideomycetes</taxon>
        <taxon>Pleosporomycetidae</taxon>
        <taxon>Pleosporales</taxon>
        <taxon>Melanommataceae</taxon>
        <taxon>Melanomma</taxon>
    </lineage>
</organism>
<keyword evidence="1" id="KW-1133">Transmembrane helix</keyword>
<proteinExistence type="predicted"/>
<keyword evidence="1" id="KW-0472">Membrane</keyword>
<protein>
    <submittedName>
        <fullName evidence="2">Uncharacterized protein</fullName>
    </submittedName>
</protein>
<dbReference type="Proteomes" id="UP000799757">
    <property type="component" value="Unassembled WGS sequence"/>
</dbReference>
<keyword evidence="1" id="KW-0812">Transmembrane</keyword>
<keyword evidence="3" id="KW-1185">Reference proteome</keyword>
<feature type="transmembrane region" description="Helical" evidence="1">
    <location>
        <begin position="51"/>
        <end position="75"/>
    </location>
</feature>
<feature type="transmembrane region" description="Helical" evidence="1">
    <location>
        <begin position="157"/>
        <end position="175"/>
    </location>
</feature>
<name>A0A6A6XDL0_9PLEO</name>
<evidence type="ECO:0000256" key="1">
    <source>
        <dbReference type="SAM" id="Phobius"/>
    </source>
</evidence>
<evidence type="ECO:0000313" key="3">
    <source>
        <dbReference type="Proteomes" id="UP000799757"/>
    </source>
</evidence>
<feature type="transmembrane region" description="Helical" evidence="1">
    <location>
        <begin position="219"/>
        <end position="246"/>
    </location>
</feature>
<feature type="transmembrane region" description="Helical" evidence="1">
    <location>
        <begin position="96"/>
        <end position="115"/>
    </location>
</feature>
<dbReference type="OrthoDB" id="4582561at2759"/>
<sequence length="331" mass="37305">MSSCSLSNFADVVQAVREHRLNATDYVISCDDACIVTFGAGNPDISGRGVMVAYIFQVSMTCIFGPLLPIFIWLMRSRTSRRRILLEESFFALKKRIYRVNALYSISLLVAAIVRSKQAPPILEISFITRLIGQQIYIFIAMTFSQLYDSNLNGTKISILWILCHVCICIAQAIVSLTVKMPRSAISVCYDIALACHTKRHTIDISSMFKDGDISKFKLKWLVIAMGIGLGIGLLIGFLTTCVNPIRNFLEKLGRRFPLWMQKNGWSMFWISILLVWVACLILGSVALFISRNDMKQLSSGQFNDNEWGYGQTTAVLLWTPFNSIINVRLL</sequence>
<gene>
    <name evidence="2" type="ORF">K505DRAFT_360959</name>
</gene>